<dbReference type="SUPFAM" id="SSF50978">
    <property type="entry name" value="WD40 repeat-like"/>
    <property type="match status" value="1"/>
</dbReference>
<dbReference type="InterPro" id="IPR019775">
    <property type="entry name" value="WD40_repeat_CS"/>
</dbReference>
<sequence>MLTDNYKAFLDHIDQNDRMEIAGQLSARIKPIAKDLHGDDGDDLETILSRFFSDVCLASGESFASTSRDSYSNLVDNWRKRKSSTLAIATYYFLHTIRRGQSTAMLIDSSIFDGKSFQEQHGLAVPGGYIAGSLAGPEQQTSVELPEVTTLENGRAALNGIFPALTPARLVHGAGIRRADYSPCGKWIITSGKGKMQGASHCFLWAADALASGYKPKVIAYHKEDIYGAVFTTDSQQIIVAAGHAAVVWQTGGHSIELATLPHRRDISSMDCSPDGKLIVTAGWDSMVQLWHTRDFSPVSRTKIKLPRTHIVNAAKFSPDSKSLVIGCSDGSVMIVSVDDLGNVIRKFEGYESEGICDASFSPDGKLIAASGEVGTAGLFDVETGELIRVFGAPNVHGDTTWTACFSHDQKQVVTASEDRNAAIWDVESGELAALLVHPDSLYSAYFSKDDKTVMTACDDGRAYLWRVRE</sequence>
<dbReference type="EMBL" id="QVRA01000011">
    <property type="protein sequence ID" value="RJG54220.1"/>
    <property type="molecule type" value="Genomic_DNA"/>
</dbReference>
<proteinExistence type="predicted"/>
<dbReference type="PROSITE" id="PS50082">
    <property type="entry name" value="WD_REPEATS_2"/>
    <property type="match status" value="3"/>
</dbReference>
<feature type="repeat" description="WD" evidence="3">
    <location>
        <begin position="394"/>
        <end position="435"/>
    </location>
</feature>
<protein>
    <submittedName>
        <fullName evidence="4">Uncharacterized protein</fullName>
    </submittedName>
</protein>
<dbReference type="Gene3D" id="2.130.10.10">
    <property type="entry name" value="YVTN repeat-like/Quinoprotein amine dehydrogenase"/>
    <property type="match status" value="2"/>
</dbReference>
<dbReference type="PANTHER" id="PTHR19879">
    <property type="entry name" value="TRANSCRIPTION INITIATION FACTOR TFIID"/>
    <property type="match status" value="1"/>
</dbReference>
<dbReference type="OrthoDB" id="235631at2"/>
<dbReference type="InterPro" id="IPR036322">
    <property type="entry name" value="WD40_repeat_dom_sf"/>
</dbReference>
<evidence type="ECO:0000256" key="1">
    <source>
        <dbReference type="ARBA" id="ARBA00022574"/>
    </source>
</evidence>
<dbReference type="SMART" id="SM00320">
    <property type="entry name" value="WD40"/>
    <property type="match status" value="7"/>
</dbReference>
<keyword evidence="2" id="KW-0677">Repeat</keyword>
<dbReference type="InterPro" id="IPR015943">
    <property type="entry name" value="WD40/YVTN_repeat-like_dom_sf"/>
</dbReference>
<gene>
    <name evidence="4" type="ORF">D0Z70_13900</name>
</gene>
<feature type="repeat" description="WD" evidence="3">
    <location>
        <begin position="260"/>
        <end position="301"/>
    </location>
</feature>
<reference evidence="4 5" key="1">
    <citation type="submission" date="2018-08" db="EMBL/GenBank/DDBJ databases">
        <title>Sphingobium sp. EO9.</title>
        <authorList>
            <person name="Park Y."/>
            <person name="Kim K.H."/>
            <person name="Jeon C.O."/>
        </authorList>
    </citation>
    <scope>NUCLEOTIDE SEQUENCE [LARGE SCALE GENOMIC DNA]</scope>
    <source>
        <strain evidence="4 5">EO9</strain>
    </source>
</reference>
<evidence type="ECO:0000256" key="3">
    <source>
        <dbReference type="PROSITE-ProRule" id="PRU00221"/>
    </source>
</evidence>
<keyword evidence="5" id="KW-1185">Reference proteome</keyword>
<organism evidence="4 5">
    <name type="scientific">Sphingobium terrigena</name>
    <dbReference type="NCBI Taxonomy" id="2304063"/>
    <lineage>
        <taxon>Bacteria</taxon>
        <taxon>Pseudomonadati</taxon>
        <taxon>Pseudomonadota</taxon>
        <taxon>Alphaproteobacteria</taxon>
        <taxon>Sphingomonadales</taxon>
        <taxon>Sphingomonadaceae</taxon>
        <taxon>Sphingobium</taxon>
    </lineage>
</organism>
<accession>A0A418YRF7</accession>
<feature type="repeat" description="WD" evidence="3">
    <location>
        <begin position="435"/>
        <end position="470"/>
    </location>
</feature>
<comment type="caution">
    <text evidence="4">The sequence shown here is derived from an EMBL/GenBank/DDBJ whole genome shotgun (WGS) entry which is preliminary data.</text>
</comment>
<evidence type="ECO:0000313" key="5">
    <source>
        <dbReference type="Proteomes" id="UP000283469"/>
    </source>
</evidence>
<dbReference type="InterPro" id="IPR001680">
    <property type="entry name" value="WD40_rpt"/>
</dbReference>
<dbReference type="PROSITE" id="PS50294">
    <property type="entry name" value="WD_REPEATS_REGION"/>
    <property type="match status" value="2"/>
</dbReference>
<dbReference type="AlphaFoldDB" id="A0A418YRF7"/>
<evidence type="ECO:0000256" key="2">
    <source>
        <dbReference type="ARBA" id="ARBA00022737"/>
    </source>
</evidence>
<evidence type="ECO:0000313" key="4">
    <source>
        <dbReference type="EMBL" id="RJG54220.1"/>
    </source>
</evidence>
<dbReference type="PANTHER" id="PTHR19879:SF9">
    <property type="entry name" value="TRANSCRIPTION INITIATION FACTOR TFIID SUBUNIT 5"/>
    <property type="match status" value="1"/>
</dbReference>
<dbReference type="RefSeq" id="WP_119747385.1">
    <property type="nucleotide sequence ID" value="NZ_QVRA01000011.1"/>
</dbReference>
<dbReference type="Pfam" id="PF00400">
    <property type="entry name" value="WD40"/>
    <property type="match status" value="5"/>
</dbReference>
<keyword evidence="1 3" id="KW-0853">WD repeat</keyword>
<dbReference type="PROSITE" id="PS00678">
    <property type="entry name" value="WD_REPEATS_1"/>
    <property type="match status" value="1"/>
</dbReference>
<dbReference type="Proteomes" id="UP000283469">
    <property type="component" value="Unassembled WGS sequence"/>
</dbReference>
<name>A0A418YRF7_9SPHN</name>